<name>A0A6I6E194_9MICO</name>
<evidence type="ECO:0000256" key="4">
    <source>
        <dbReference type="ARBA" id="ARBA00023315"/>
    </source>
</evidence>
<dbReference type="PIRSF" id="PIRSF000441">
    <property type="entry name" value="CysE"/>
    <property type="match status" value="1"/>
</dbReference>
<dbReference type="KEGG" id="moj:D7D94_09250"/>
<proteinExistence type="inferred from homology"/>
<dbReference type="InterPro" id="IPR011004">
    <property type="entry name" value="Trimer_LpxA-like_sf"/>
</dbReference>
<accession>A0A6I6E194</accession>
<keyword evidence="7" id="KW-1185">Reference proteome</keyword>
<evidence type="ECO:0000256" key="2">
    <source>
        <dbReference type="ARBA" id="ARBA00018522"/>
    </source>
</evidence>
<evidence type="ECO:0000313" key="6">
    <source>
        <dbReference type="EMBL" id="QGU28893.1"/>
    </source>
</evidence>
<protein>
    <recommendedName>
        <fullName evidence="2 5">Serine acetyltransferase</fullName>
        <ecNumber evidence="5">2.3.1.30</ecNumber>
    </recommendedName>
</protein>
<evidence type="ECO:0000313" key="7">
    <source>
        <dbReference type="Proteomes" id="UP000422989"/>
    </source>
</evidence>
<comment type="similarity">
    <text evidence="1 5">Belongs to the transferase hexapeptide repeat family.</text>
</comment>
<dbReference type="CDD" id="cd03354">
    <property type="entry name" value="LbH_SAT"/>
    <property type="match status" value="1"/>
</dbReference>
<sequence length="181" mass="19648">MLGGVGSSWRSRAAFLLFNSELHCVACYRFGRFTRRMRVRHPLAALPLVVAHRLWNRRCTHQHQCDIHREAVIGPGLLIMHRGGITVGPARIGPNCTLYQNVTIGMRVAQNDQGVPRIGRNVWIGPGATISGDVTIGDGVTISAGTVLTRDVPSRCLVAGNPGRVIAQDYDNSAMVNALDS</sequence>
<dbReference type="EMBL" id="CP032550">
    <property type="protein sequence ID" value="QGU28893.1"/>
    <property type="molecule type" value="Genomic_DNA"/>
</dbReference>
<evidence type="ECO:0000256" key="3">
    <source>
        <dbReference type="ARBA" id="ARBA00022679"/>
    </source>
</evidence>
<dbReference type="SUPFAM" id="SSF51161">
    <property type="entry name" value="Trimeric LpxA-like enzymes"/>
    <property type="match status" value="1"/>
</dbReference>
<dbReference type="InterPro" id="IPR005881">
    <property type="entry name" value="Ser_O-AcTrfase"/>
</dbReference>
<dbReference type="Pfam" id="PF00132">
    <property type="entry name" value="Hexapep"/>
    <property type="match status" value="1"/>
</dbReference>
<reference evidence="6 7" key="1">
    <citation type="submission" date="2018-09" db="EMBL/GenBank/DDBJ databases">
        <title>Whole genome sequencing of Microbacterium oryzae strain MB-10T.</title>
        <authorList>
            <person name="Das S.K."/>
        </authorList>
    </citation>
    <scope>NUCLEOTIDE SEQUENCE [LARGE SCALE GENOMIC DNA]</scope>
    <source>
        <strain evidence="6 7">MB-10</strain>
    </source>
</reference>
<dbReference type="InterPro" id="IPR001451">
    <property type="entry name" value="Hexapep"/>
</dbReference>
<dbReference type="GO" id="GO:0005737">
    <property type="term" value="C:cytoplasm"/>
    <property type="evidence" value="ECO:0007669"/>
    <property type="project" value="InterPro"/>
</dbReference>
<dbReference type="GO" id="GO:0006535">
    <property type="term" value="P:cysteine biosynthetic process from serine"/>
    <property type="evidence" value="ECO:0007669"/>
    <property type="project" value="InterPro"/>
</dbReference>
<evidence type="ECO:0000256" key="5">
    <source>
        <dbReference type="PIRNR" id="PIRNR000441"/>
    </source>
</evidence>
<dbReference type="InterPro" id="IPR045304">
    <property type="entry name" value="LbH_SAT"/>
</dbReference>
<dbReference type="GO" id="GO:0009001">
    <property type="term" value="F:serine O-acetyltransferase activity"/>
    <property type="evidence" value="ECO:0007669"/>
    <property type="project" value="UniProtKB-EC"/>
</dbReference>
<evidence type="ECO:0000256" key="1">
    <source>
        <dbReference type="ARBA" id="ARBA00007274"/>
    </source>
</evidence>
<organism evidence="6 7">
    <name type="scientific">Microbacterium oryzae</name>
    <dbReference type="NCBI Taxonomy" id="743009"/>
    <lineage>
        <taxon>Bacteria</taxon>
        <taxon>Bacillati</taxon>
        <taxon>Actinomycetota</taxon>
        <taxon>Actinomycetes</taxon>
        <taxon>Micrococcales</taxon>
        <taxon>Microbacteriaceae</taxon>
        <taxon>Microbacterium</taxon>
    </lineage>
</organism>
<dbReference type="AlphaFoldDB" id="A0A6I6E194"/>
<dbReference type="OrthoDB" id="2643438at2"/>
<keyword evidence="4 5" id="KW-0012">Acyltransferase</keyword>
<dbReference type="Gene3D" id="2.160.10.10">
    <property type="entry name" value="Hexapeptide repeat proteins"/>
    <property type="match status" value="1"/>
</dbReference>
<keyword evidence="3 5" id="KW-0808">Transferase</keyword>
<dbReference type="PANTHER" id="PTHR42811">
    <property type="entry name" value="SERINE ACETYLTRANSFERASE"/>
    <property type="match status" value="1"/>
</dbReference>
<dbReference type="EC" id="2.3.1.30" evidence="5"/>
<comment type="catalytic activity">
    <reaction evidence="5">
        <text>L-serine + acetyl-CoA = O-acetyl-L-serine + CoA</text>
        <dbReference type="Rhea" id="RHEA:24560"/>
        <dbReference type="ChEBI" id="CHEBI:33384"/>
        <dbReference type="ChEBI" id="CHEBI:57287"/>
        <dbReference type="ChEBI" id="CHEBI:57288"/>
        <dbReference type="ChEBI" id="CHEBI:58340"/>
        <dbReference type="EC" id="2.3.1.30"/>
    </reaction>
</comment>
<dbReference type="Proteomes" id="UP000422989">
    <property type="component" value="Chromosome"/>
</dbReference>
<gene>
    <name evidence="6" type="ORF">D7D94_09250</name>
</gene>